<dbReference type="GO" id="GO:0004674">
    <property type="term" value="F:protein serine/threonine kinase activity"/>
    <property type="evidence" value="ECO:0007669"/>
    <property type="project" value="UniProtKB-KW"/>
</dbReference>
<dbReference type="PROSITE" id="PS50011">
    <property type="entry name" value="PROTEIN_KINASE_DOM"/>
    <property type="match status" value="1"/>
</dbReference>
<evidence type="ECO:0000256" key="1">
    <source>
        <dbReference type="ARBA" id="ARBA00022527"/>
    </source>
</evidence>
<name>A0A6A5U243_9PLEO</name>
<keyword evidence="4 7" id="KW-0418">Kinase</keyword>
<evidence type="ECO:0000256" key="7">
    <source>
        <dbReference type="RuleBase" id="RU361162"/>
    </source>
</evidence>
<dbReference type="PROSITE" id="PS50078">
    <property type="entry name" value="POLO_BOX"/>
    <property type="match status" value="1"/>
</dbReference>
<dbReference type="GO" id="GO:0000922">
    <property type="term" value="C:spindle pole"/>
    <property type="evidence" value="ECO:0007669"/>
    <property type="project" value="TreeGrafter"/>
</dbReference>
<reference evidence="10" key="1">
    <citation type="journal article" date="2020" name="Stud. Mycol.">
        <title>101 Dothideomycetes genomes: a test case for predicting lifestyles and emergence of pathogens.</title>
        <authorList>
            <person name="Haridas S."/>
            <person name="Albert R."/>
            <person name="Binder M."/>
            <person name="Bloem J."/>
            <person name="Labutti K."/>
            <person name="Salamov A."/>
            <person name="Andreopoulos B."/>
            <person name="Baker S."/>
            <person name="Barry K."/>
            <person name="Bills G."/>
            <person name="Bluhm B."/>
            <person name="Cannon C."/>
            <person name="Castanera R."/>
            <person name="Culley D."/>
            <person name="Daum C."/>
            <person name="Ezra D."/>
            <person name="Gonzalez J."/>
            <person name="Henrissat B."/>
            <person name="Kuo A."/>
            <person name="Liang C."/>
            <person name="Lipzen A."/>
            <person name="Lutzoni F."/>
            <person name="Magnuson J."/>
            <person name="Mondo S."/>
            <person name="Nolan M."/>
            <person name="Ohm R."/>
            <person name="Pangilinan J."/>
            <person name="Park H.-J."/>
            <person name="Ramirez L."/>
            <person name="Alfaro M."/>
            <person name="Sun H."/>
            <person name="Tritt A."/>
            <person name="Yoshinaga Y."/>
            <person name="Zwiers L.-H."/>
            <person name="Turgeon B."/>
            <person name="Goodwin S."/>
            <person name="Spatafora J."/>
            <person name="Crous P."/>
            <person name="Grigoriev I."/>
        </authorList>
    </citation>
    <scope>NUCLEOTIDE SEQUENCE</scope>
    <source>
        <strain evidence="10">CBS 675.92</strain>
    </source>
</reference>
<feature type="binding site" evidence="6">
    <location>
        <position position="53"/>
    </location>
    <ligand>
        <name>ATP</name>
        <dbReference type="ChEBI" id="CHEBI:30616"/>
    </ligand>
</feature>
<sequence length="916" mass="101081">MPTHADPPPPVVHDPSALEYHTEKQLGRGGFAICWQAQQTDSGRTISKTVALKIVKSRIESRKVAQKFVTELQLHSKLHHPNIVEFKRAFSFLSSTYVVLEICPNGSIANCLKKRSYLSMPEIRRYIIQTCGAVKYLHMRNIVHRDLKAGNLFLDHEMNVKVGDFGLAAVLVGPDDAVMRRTTMCGTPNYLAPEVLEKSGKGHNEKVDIWAIGIIAYTLAVGKAPFHASKPDEVIVKVQKGEYAWPDLGKHKNDIPDDLRQLVSQILVDENSRPSLDTIVSHNFFKLGYLPESLSSNATTSMPKWSVKPPNPGAIKRGYTETWYKQCKASGVGEYAPGNFFSAAGNHASGSIYRECEREAEARKMPIVPMPHGTVYTPFIYKKGKGSTGGLESDKDRELSAISSHLMESNINTKRNMTGPVEKSPNKREGADFQETVPPMASRARLPTSSYAEATRIARRPTVPHSKAVLRATARPVAMKSEAEPKPARIGQRPIRPTRTRSTRIASENTHRTITQAEDGTSGPVQSARPTARTVTAAEAAQVSTHAICEEPVCQVDEELPKPVLPHPPSSRVAAPQDSSIGLYSDPATILARAEELRNNVLAALSSSRNDSSALRNWHPPTDRLPFVSNWVDYSKKHGIGYILADDSIGIVINHTDEKPLTHTIVNHGYKYLKSTSDNPTQTTVPFLFFTQADDGGLEKVTMAEADRKRNSILWGKFGRYMCKNLDEQAPTRARQQEELPITIVRYYQRVGNVSVWGFSNGCFQFNFPDHTKLVLSADGKYISFTALPLPAITHLGTHHADLPPEFIKARKVLSGTIYQLLYGNHYTLNPTSESTSADTNMNIMTLTSENKLPAKLRFVTEVVANWVSGGGLGCKPARRSWPIWGGKALENAWGSKIGSVTVGRFGGDRAQALDS</sequence>
<dbReference type="GO" id="GO:0007052">
    <property type="term" value="P:mitotic spindle organization"/>
    <property type="evidence" value="ECO:0007669"/>
    <property type="project" value="TreeGrafter"/>
</dbReference>
<comment type="similarity">
    <text evidence="7">Belongs to the protein kinase superfamily. Ser/Thr protein kinase family. CDC5/Polo subfamily.</text>
</comment>
<evidence type="ECO:0000256" key="2">
    <source>
        <dbReference type="ARBA" id="ARBA00022679"/>
    </source>
</evidence>
<keyword evidence="2 7" id="KW-0808">Transferase</keyword>
<evidence type="ECO:0000256" key="4">
    <source>
        <dbReference type="ARBA" id="ARBA00022777"/>
    </source>
</evidence>
<evidence type="ECO:0000256" key="5">
    <source>
        <dbReference type="ARBA" id="ARBA00022840"/>
    </source>
</evidence>
<dbReference type="Pfam" id="PF00069">
    <property type="entry name" value="Pkinase"/>
    <property type="match status" value="1"/>
</dbReference>
<keyword evidence="3 6" id="KW-0547">Nucleotide-binding</keyword>
<organism evidence="10 11">
    <name type="scientific">Byssothecium circinans</name>
    <dbReference type="NCBI Taxonomy" id="147558"/>
    <lineage>
        <taxon>Eukaryota</taxon>
        <taxon>Fungi</taxon>
        <taxon>Dikarya</taxon>
        <taxon>Ascomycota</taxon>
        <taxon>Pezizomycotina</taxon>
        <taxon>Dothideomycetes</taxon>
        <taxon>Pleosporomycetidae</taxon>
        <taxon>Pleosporales</taxon>
        <taxon>Massarineae</taxon>
        <taxon>Massarinaceae</taxon>
        <taxon>Byssothecium</taxon>
    </lineage>
</organism>
<keyword evidence="11" id="KW-1185">Reference proteome</keyword>
<dbReference type="Proteomes" id="UP000800035">
    <property type="component" value="Unassembled WGS sequence"/>
</dbReference>
<keyword evidence="1 7" id="KW-0723">Serine/threonine-protein kinase</keyword>
<dbReference type="CDD" id="cd13117">
    <property type="entry name" value="POLO_box_2"/>
    <property type="match status" value="1"/>
</dbReference>
<dbReference type="InterPro" id="IPR000959">
    <property type="entry name" value="POLO_box_dom"/>
</dbReference>
<dbReference type="Gene3D" id="1.10.510.10">
    <property type="entry name" value="Transferase(Phosphotransferase) domain 1"/>
    <property type="match status" value="1"/>
</dbReference>
<evidence type="ECO:0000313" key="10">
    <source>
        <dbReference type="EMBL" id="KAF1958019.1"/>
    </source>
</evidence>
<evidence type="ECO:0000259" key="8">
    <source>
        <dbReference type="PROSITE" id="PS50011"/>
    </source>
</evidence>
<gene>
    <name evidence="10" type="ORF">CC80DRAFT_524803</name>
</gene>
<evidence type="ECO:0000256" key="3">
    <source>
        <dbReference type="ARBA" id="ARBA00022741"/>
    </source>
</evidence>
<dbReference type="GO" id="GO:0000776">
    <property type="term" value="C:kinetochore"/>
    <property type="evidence" value="ECO:0007669"/>
    <property type="project" value="TreeGrafter"/>
</dbReference>
<dbReference type="InterPro" id="IPR017441">
    <property type="entry name" value="Protein_kinase_ATP_BS"/>
</dbReference>
<feature type="domain" description="Protein kinase" evidence="8">
    <location>
        <begin position="20"/>
        <end position="285"/>
    </location>
</feature>
<dbReference type="PANTHER" id="PTHR24345:SF0">
    <property type="entry name" value="CELL CYCLE SERINE_THREONINE-PROTEIN KINASE CDC5_MSD2"/>
    <property type="match status" value="1"/>
</dbReference>
<dbReference type="PROSITE" id="PS00108">
    <property type="entry name" value="PROTEIN_KINASE_ST"/>
    <property type="match status" value="1"/>
</dbReference>
<proteinExistence type="inferred from homology"/>
<dbReference type="SUPFAM" id="SSF82615">
    <property type="entry name" value="Polo-box domain"/>
    <property type="match status" value="2"/>
</dbReference>
<dbReference type="PANTHER" id="PTHR24345">
    <property type="entry name" value="SERINE/THREONINE-PROTEIN KINASE PLK"/>
    <property type="match status" value="1"/>
</dbReference>
<evidence type="ECO:0000256" key="6">
    <source>
        <dbReference type="PROSITE-ProRule" id="PRU10141"/>
    </source>
</evidence>
<dbReference type="AlphaFoldDB" id="A0A6A5U243"/>
<dbReference type="EMBL" id="ML976988">
    <property type="protein sequence ID" value="KAF1958019.1"/>
    <property type="molecule type" value="Genomic_DNA"/>
</dbReference>
<feature type="domain" description="POLO box" evidence="9">
    <location>
        <begin position="741"/>
        <end position="823"/>
    </location>
</feature>
<dbReference type="OrthoDB" id="408964at2759"/>
<accession>A0A6A5U243</accession>
<dbReference type="InterPro" id="IPR036947">
    <property type="entry name" value="POLO_box_dom_sf"/>
</dbReference>
<keyword evidence="5 6" id="KW-0067">ATP-binding</keyword>
<dbReference type="GO" id="GO:0005634">
    <property type="term" value="C:nucleus"/>
    <property type="evidence" value="ECO:0007669"/>
    <property type="project" value="TreeGrafter"/>
</dbReference>
<dbReference type="PROSITE" id="PS00107">
    <property type="entry name" value="PROTEIN_KINASE_ATP"/>
    <property type="match status" value="1"/>
</dbReference>
<evidence type="ECO:0000313" key="11">
    <source>
        <dbReference type="Proteomes" id="UP000800035"/>
    </source>
</evidence>
<dbReference type="Pfam" id="PF00659">
    <property type="entry name" value="POLO_box"/>
    <property type="match status" value="1"/>
</dbReference>
<dbReference type="SMART" id="SM00220">
    <property type="entry name" value="S_TKc"/>
    <property type="match status" value="1"/>
</dbReference>
<dbReference type="GO" id="GO:0005737">
    <property type="term" value="C:cytoplasm"/>
    <property type="evidence" value="ECO:0007669"/>
    <property type="project" value="TreeGrafter"/>
</dbReference>
<dbReference type="EC" id="2.7.11.21" evidence="7"/>
<dbReference type="SUPFAM" id="SSF56112">
    <property type="entry name" value="Protein kinase-like (PK-like)"/>
    <property type="match status" value="1"/>
</dbReference>
<dbReference type="Gene3D" id="3.30.1120.30">
    <property type="entry name" value="POLO box domain"/>
    <property type="match status" value="2"/>
</dbReference>
<comment type="catalytic activity">
    <reaction evidence="7">
        <text>L-threonyl-[protein] + ATP = O-phospho-L-threonyl-[protein] + ADP + H(+)</text>
        <dbReference type="Rhea" id="RHEA:46608"/>
        <dbReference type="Rhea" id="RHEA-COMP:11060"/>
        <dbReference type="Rhea" id="RHEA-COMP:11605"/>
        <dbReference type="ChEBI" id="CHEBI:15378"/>
        <dbReference type="ChEBI" id="CHEBI:30013"/>
        <dbReference type="ChEBI" id="CHEBI:30616"/>
        <dbReference type="ChEBI" id="CHEBI:61977"/>
        <dbReference type="ChEBI" id="CHEBI:456216"/>
        <dbReference type="EC" id="2.7.11.21"/>
    </reaction>
</comment>
<dbReference type="InterPro" id="IPR008271">
    <property type="entry name" value="Ser/Thr_kinase_AS"/>
</dbReference>
<dbReference type="GO" id="GO:0005524">
    <property type="term" value="F:ATP binding"/>
    <property type="evidence" value="ECO:0007669"/>
    <property type="project" value="UniProtKB-UniRule"/>
</dbReference>
<dbReference type="InterPro" id="IPR000719">
    <property type="entry name" value="Prot_kinase_dom"/>
</dbReference>
<protein>
    <recommendedName>
        <fullName evidence="7">Serine/threonine-protein kinase</fullName>
        <ecNumber evidence="7">2.7.11.21</ecNumber>
    </recommendedName>
</protein>
<dbReference type="InterPro" id="IPR011009">
    <property type="entry name" value="Kinase-like_dom_sf"/>
</dbReference>
<dbReference type="InterPro" id="IPR033695">
    <property type="entry name" value="POLO_box_2"/>
</dbReference>
<evidence type="ECO:0000259" key="9">
    <source>
        <dbReference type="PROSITE" id="PS50078"/>
    </source>
</evidence>
<dbReference type="GO" id="GO:0005816">
    <property type="term" value="C:spindle pole body"/>
    <property type="evidence" value="ECO:0007669"/>
    <property type="project" value="TreeGrafter"/>
</dbReference>